<dbReference type="FunFam" id="1.10.510.10:FF:000161">
    <property type="entry name" value="Wall-associated receptor kinase-like 20"/>
    <property type="match status" value="1"/>
</dbReference>
<keyword evidence="7 19" id="KW-0812">Transmembrane</keyword>
<evidence type="ECO:0000256" key="8">
    <source>
        <dbReference type="ARBA" id="ARBA00022729"/>
    </source>
</evidence>
<dbReference type="InterPro" id="IPR017441">
    <property type="entry name" value="Protein_kinase_ATP_BS"/>
</dbReference>
<dbReference type="STRING" id="1088818.A0A2I0B3V4"/>
<dbReference type="Pfam" id="PF14380">
    <property type="entry name" value="WAK_assoc"/>
    <property type="match status" value="1"/>
</dbReference>
<dbReference type="InterPro" id="IPR025287">
    <property type="entry name" value="WAK_GUB"/>
</dbReference>
<dbReference type="PROSITE" id="PS00108">
    <property type="entry name" value="PROTEIN_KINASE_ST"/>
    <property type="match status" value="1"/>
</dbReference>
<evidence type="ECO:0000256" key="13">
    <source>
        <dbReference type="ARBA" id="ARBA00023136"/>
    </source>
</evidence>
<keyword evidence="5" id="KW-0597">Phosphoprotein</keyword>
<evidence type="ECO:0000256" key="19">
    <source>
        <dbReference type="SAM" id="Phobius"/>
    </source>
</evidence>
<evidence type="ECO:0000256" key="5">
    <source>
        <dbReference type="ARBA" id="ARBA00022553"/>
    </source>
</evidence>
<dbReference type="PANTHER" id="PTHR46008">
    <property type="entry name" value="LEAF RUST 10 DISEASE-RESISTANCE LOCUS RECEPTOR-LIKE PROTEIN KINASE-LIKE 1.4"/>
    <property type="match status" value="1"/>
</dbReference>
<dbReference type="OrthoDB" id="4062651at2759"/>
<comment type="subcellular location">
    <subcellularLocation>
        <location evidence="1">Cell membrane</location>
        <topology evidence="1">Single-pass type I membrane protein</topology>
    </subcellularLocation>
</comment>
<keyword evidence="6 22" id="KW-0808">Transferase</keyword>
<dbReference type="SMART" id="SM00220">
    <property type="entry name" value="S_TKc"/>
    <property type="match status" value="1"/>
</dbReference>
<feature type="domain" description="Protein kinase" evidence="21">
    <location>
        <begin position="354"/>
        <end position="636"/>
    </location>
</feature>
<keyword evidence="14" id="KW-0675">Receptor</keyword>
<dbReference type="PANTHER" id="PTHR46008:SF2">
    <property type="entry name" value="LEAF RUST 10 DISEASE-RESISTANCE LOCUS RECEPTOR-LIKE PROTEIN KINASE-LIKE 1.4"/>
    <property type="match status" value="1"/>
</dbReference>
<evidence type="ECO:0000259" key="21">
    <source>
        <dbReference type="PROSITE" id="PS50011"/>
    </source>
</evidence>
<sequence>MSRRNRCPSTMFFLFLLLLLLLPVLVRPFAASLEAAKNPSYVQCSLHSRCGGLPNVIISYPFRLLQSPDYCGYPGYELNCDENTALTIDLGGQNYTVKNINYDDRLLEVVDSDFLGNSCPHSFTNTTISSTVFDFSLNDSNVTVYLNCSFPLLGDLVQIPCINNLFGTPNSYYKVDKGASSFLDGLMGGCNLTAALPLFDSAANSLKISNSTFADELQQGFGLSWVNSMSWCKDCIDSKGICGYNSTAPAAPTCFCPNNTALGSCPYDGEKAHKSKTGVIIGVSIAGGLILAAIFSFLCFFLFIRWRKKKRSSSNLFDRIVSFQPSSKFDSELGSSVYTPIFTYEELVEATNGFDASKELGDGGFGTVYKGKLRDGRVVAVKRLYENNYRRVEQFMNEVKILSLLRHQNLVTLYGCTSRHSRELLLVYEFVPNGTVADHLHGSRSSESFIPWLIRMTIAIETADALNYLHSVEPQIIHRDVKSCNILLDNGFHVKVGDFGLSRLFPMDATHVSTAPQGTPGYVDPEYHQCYQLTDKSDVYSFGVVLMELISSKPAVDITRRRNEINLATMAITKIKNRELNDFVDPRLGSHSDDGINRMINQVAELAFQCLHSEKEMRPSIKEVLDVLGGIESGALKNGCGREDGDVFTVKEEARLLKNIPPFSPNSVTEVWDSRLTTPNTSG</sequence>
<dbReference type="Proteomes" id="UP000236161">
    <property type="component" value="Unassembled WGS sequence"/>
</dbReference>
<evidence type="ECO:0000256" key="6">
    <source>
        <dbReference type="ARBA" id="ARBA00022679"/>
    </source>
</evidence>
<evidence type="ECO:0000256" key="18">
    <source>
        <dbReference type="PROSITE-ProRule" id="PRU10141"/>
    </source>
</evidence>
<keyword evidence="11 18" id="KW-0067">ATP-binding</keyword>
<dbReference type="Pfam" id="PF00069">
    <property type="entry name" value="Pkinase"/>
    <property type="match status" value="1"/>
</dbReference>
<evidence type="ECO:0000256" key="12">
    <source>
        <dbReference type="ARBA" id="ARBA00022989"/>
    </source>
</evidence>
<dbReference type="InterPro" id="IPR008271">
    <property type="entry name" value="Ser/Thr_kinase_AS"/>
</dbReference>
<evidence type="ECO:0000256" key="10">
    <source>
        <dbReference type="ARBA" id="ARBA00022777"/>
    </source>
</evidence>
<evidence type="ECO:0000313" key="23">
    <source>
        <dbReference type="Proteomes" id="UP000236161"/>
    </source>
</evidence>
<comment type="catalytic activity">
    <reaction evidence="17">
        <text>L-seryl-[protein] + ATP = O-phospho-L-seryl-[protein] + ADP + H(+)</text>
        <dbReference type="Rhea" id="RHEA:17989"/>
        <dbReference type="Rhea" id="RHEA-COMP:9863"/>
        <dbReference type="Rhea" id="RHEA-COMP:11604"/>
        <dbReference type="ChEBI" id="CHEBI:15378"/>
        <dbReference type="ChEBI" id="CHEBI:29999"/>
        <dbReference type="ChEBI" id="CHEBI:30616"/>
        <dbReference type="ChEBI" id="CHEBI:83421"/>
        <dbReference type="ChEBI" id="CHEBI:456216"/>
        <dbReference type="EC" id="2.7.11.1"/>
    </reaction>
</comment>
<dbReference type="Gene3D" id="1.10.510.10">
    <property type="entry name" value="Transferase(Phosphotransferase) domain 1"/>
    <property type="match status" value="1"/>
</dbReference>
<comment type="catalytic activity">
    <reaction evidence="16">
        <text>L-threonyl-[protein] + ATP = O-phospho-L-threonyl-[protein] + ADP + H(+)</text>
        <dbReference type="Rhea" id="RHEA:46608"/>
        <dbReference type="Rhea" id="RHEA-COMP:11060"/>
        <dbReference type="Rhea" id="RHEA-COMP:11605"/>
        <dbReference type="ChEBI" id="CHEBI:15378"/>
        <dbReference type="ChEBI" id="CHEBI:30013"/>
        <dbReference type="ChEBI" id="CHEBI:30616"/>
        <dbReference type="ChEBI" id="CHEBI:61977"/>
        <dbReference type="ChEBI" id="CHEBI:456216"/>
        <dbReference type="EC" id="2.7.11.1"/>
    </reaction>
</comment>
<feature type="binding site" evidence="18">
    <location>
        <position position="382"/>
    </location>
    <ligand>
        <name>ATP</name>
        <dbReference type="ChEBI" id="CHEBI:30616"/>
    </ligand>
</feature>
<keyword evidence="23" id="KW-1185">Reference proteome</keyword>
<reference evidence="22 23" key="1">
    <citation type="journal article" date="2017" name="Nature">
        <title>The Apostasia genome and the evolution of orchids.</title>
        <authorList>
            <person name="Zhang G.Q."/>
            <person name="Liu K.W."/>
            <person name="Li Z."/>
            <person name="Lohaus R."/>
            <person name="Hsiao Y.Y."/>
            <person name="Niu S.C."/>
            <person name="Wang J.Y."/>
            <person name="Lin Y.C."/>
            <person name="Xu Q."/>
            <person name="Chen L.J."/>
            <person name="Yoshida K."/>
            <person name="Fujiwara S."/>
            <person name="Wang Z.W."/>
            <person name="Zhang Y.Q."/>
            <person name="Mitsuda N."/>
            <person name="Wang M."/>
            <person name="Liu G.H."/>
            <person name="Pecoraro L."/>
            <person name="Huang H.X."/>
            <person name="Xiao X.J."/>
            <person name="Lin M."/>
            <person name="Wu X.Y."/>
            <person name="Wu W.L."/>
            <person name="Chen Y.Y."/>
            <person name="Chang S.B."/>
            <person name="Sakamoto S."/>
            <person name="Ohme-Takagi M."/>
            <person name="Yagi M."/>
            <person name="Zeng S.J."/>
            <person name="Shen C.Y."/>
            <person name="Yeh C.M."/>
            <person name="Luo Y.B."/>
            <person name="Tsai W.C."/>
            <person name="Van de Peer Y."/>
            <person name="Liu Z.J."/>
        </authorList>
    </citation>
    <scope>NUCLEOTIDE SEQUENCE [LARGE SCALE GENOMIC DNA]</scope>
    <source>
        <strain evidence="23">cv. Shenzhen</strain>
        <tissue evidence="22">Stem</tissue>
    </source>
</reference>
<dbReference type="FunFam" id="3.30.200.20:FF:000214">
    <property type="entry name" value="WAK1-OsWAK receptor-like cytoplasmic kinase (OsWAK-RLCK)"/>
    <property type="match status" value="1"/>
</dbReference>
<proteinExistence type="predicted"/>
<dbReference type="GO" id="GO:0004674">
    <property type="term" value="F:protein serine/threonine kinase activity"/>
    <property type="evidence" value="ECO:0007669"/>
    <property type="project" value="UniProtKB-KW"/>
</dbReference>
<evidence type="ECO:0000256" key="17">
    <source>
        <dbReference type="ARBA" id="ARBA00048679"/>
    </source>
</evidence>
<dbReference type="PROSITE" id="PS50011">
    <property type="entry name" value="PROTEIN_KINASE_DOM"/>
    <property type="match status" value="1"/>
</dbReference>
<dbReference type="SUPFAM" id="SSF56112">
    <property type="entry name" value="Protein kinase-like (PK-like)"/>
    <property type="match status" value="1"/>
</dbReference>
<keyword evidence="9 18" id="KW-0547">Nucleotide-binding</keyword>
<evidence type="ECO:0000256" key="16">
    <source>
        <dbReference type="ARBA" id="ARBA00047899"/>
    </source>
</evidence>
<keyword evidence="10 22" id="KW-0418">Kinase</keyword>
<gene>
    <name evidence="22" type="ORF">AXF42_Ash009363</name>
</gene>
<keyword evidence="4" id="KW-0723">Serine/threonine-protein kinase</keyword>
<evidence type="ECO:0000256" key="11">
    <source>
        <dbReference type="ARBA" id="ARBA00022840"/>
    </source>
</evidence>
<evidence type="ECO:0000256" key="15">
    <source>
        <dbReference type="ARBA" id="ARBA00023180"/>
    </source>
</evidence>
<keyword evidence="12 19" id="KW-1133">Transmembrane helix</keyword>
<keyword evidence="8 20" id="KW-0732">Signal</keyword>
<keyword evidence="3" id="KW-1003">Cell membrane</keyword>
<evidence type="ECO:0000256" key="2">
    <source>
        <dbReference type="ARBA" id="ARBA00012513"/>
    </source>
</evidence>
<dbReference type="AlphaFoldDB" id="A0A2I0B3V4"/>
<dbReference type="InterPro" id="IPR032872">
    <property type="entry name" value="WAK_assoc_C"/>
</dbReference>
<accession>A0A2I0B3V4</accession>
<dbReference type="Gene3D" id="3.30.200.20">
    <property type="entry name" value="Phosphorylase Kinase, domain 1"/>
    <property type="match status" value="1"/>
</dbReference>
<keyword evidence="13 19" id="KW-0472">Membrane</keyword>
<dbReference type="InterPro" id="IPR011009">
    <property type="entry name" value="Kinase-like_dom_sf"/>
</dbReference>
<evidence type="ECO:0000313" key="22">
    <source>
        <dbReference type="EMBL" id="PKA62476.1"/>
    </source>
</evidence>
<dbReference type="GO" id="GO:0030247">
    <property type="term" value="F:polysaccharide binding"/>
    <property type="evidence" value="ECO:0007669"/>
    <property type="project" value="InterPro"/>
</dbReference>
<evidence type="ECO:0000256" key="4">
    <source>
        <dbReference type="ARBA" id="ARBA00022527"/>
    </source>
</evidence>
<evidence type="ECO:0000256" key="1">
    <source>
        <dbReference type="ARBA" id="ARBA00004251"/>
    </source>
</evidence>
<dbReference type="Pfam" id="PF13947">
    <property type="entry name" value="GUB_WAK_bind"/>
    <property type="match status" value="1"/>
</dbReference>
<evidence type="ECO:0000256" key="14">
    <source>
        <dbReference type="ARBA" id="ARBA00023170"/>
    </source>
</evidence>
<evidence type="ECO:0000256" key="7">
    <source>
        <dbReference type="ARBA" id="ARBA00022692"/>
    </source>
</evidence>
<organism evidence="22 23">
    <name type="scientific">Apostasia shenzhenica</name>
    <dbReference type="NCBI Taxonomy" id="1088818"/>
    <lineage>
        <taxon>Eukaryota</taxon>
        <taxon>Viridiplantae</taxon>
        <taxon>Streptophyta</taxon>
        <taxon>Embryophyta</taxon>
        <taxon>Tracheophyta</taxon>
        <taxon>Spermatophyta</taxon>
        <taxon>Magnoliopsida</taxon>
        <taxon>Liliopsida</taxon>
        <taxon>Asparagales</taxon>
        <taxon>Orchidaceae</taxon>
        <taxon>Apostasioideae</taxon>
        <taxon>Apostasia</taxon>
    </lineage>
</organism>
<dbReference type="PROSITE" id="PS00107">
    <property type="entry name" value="PROTEIN_KINASE_ATP"/>
    <property type="match status" value="1"/>
</dbReference>
<dbReference type="GO" id="GO:0106310">
    <property type="term" value="F:protein serine kinase activity"/>
    <property type="evidence" value="ECO:0007669"/>
    <property type="project" value="RHEA"/>
</dbReference>
<dbReference type="EMBL" id="KZ451917">
    <property type="protein sequence ID" value="PKA62476.1"/>
    <property type="molecule type" value="Genomic_DNA"/>
</dbReference>
<evidence type="ECO:0000256" key="9">
    <source>
        <dbReference type="ARBA" id="ARBA00022741"/>
    </source>
</evidence>
<dbReference type="EC" id="2.7.11.1" evidence="2"/>
<dbReference type="CDD" id="cd14066">
    <property type="entry name" value="STKc_IRAK"/>
    <property type="match status" value="1"/>
</dbReference>
<protein>
    <recommendedName>
        <fullName evidence="2">non-specific serine/threonine protein kinase</fullName>
        <ecNumber evidence="2">2.7.11.1</ecNumber>
    </recommendedName>
</protein>
<name>A0A2I0B3V4_9ASPA</name>
<feature type="transmembrane region" description="Helical" evidence="19">
    <location>
        <begin position="279"/>
        <end position="304"/>
    </location>
</feature>
<dbReference type="GO" id="GO:0005524">
    <property type="term" value="F:ATP binding"/>
    <property type="evidence" value="ECO:0007669"/>
    <property type="project" value="UniProtKB-UniRule"/>
</dbReference>
<dbReference type="GO" id="GO:0005886">
    <property type="term" value="C:plasma membrane"/>
    <property type="evidence" value="ECO:0007669"/>
    <property type="project" value="UniProtKB-SubCell"/>
</dbReference>
<evidence type="ECO:0000256" key="20">
    <source>
        <dbReference type="SAM" id="SignalP"/>
    </source>
</evidence>
<feature type="chain" id="PRO_5014183324" description="non-specific serine/threonine protein kinase" evidence="20">
    <location>
        <begin position="27"/>
        <end position="683"/>
    </location>
</feature>
<evidence type="ECO:0000256" key="3">
    <source>
        <dbReference type="ARBA" id="ARBA00022475"/>
    </source>
</evidence>
<keyword evidence="15" id="KW-0325">Glycoprotein</keyword>
<feature type="signal peptide" evidence="20">
    <location>
        <begin position="1"/>
        <end position="26"/>
    </location>
</feature>
<dbReference type="InterPro" id="IPR000719">
    <property type="entry name" value="Prot_kinase_dom"/>
</dbReference>